<evidence type="ECO:0000313" key="7">
    <source>
        <dbReference type="EMBL" id="MFB9824428.1"/>
    </source>
</evidence>
<evidence type="ECO:0000256" key="3">
    <source>
        <dbReference type="ARBA" id="ARBA00022989"/>
    </source>
</evidence>
<dbReference type="GeneID" id="67210942"/>
<dbReference type="PANTHER" id="PTHR10806:SF6">
    <property type="entry name" value="SIGNAL PEPTIDASE COMPLEX CATALYTIC SUBUNIT SEC11"/>
    <property type="match status" value="1"/>
</dbReference>
<evidence type="ECO:0000256" key="1">
    <source>
        <dbReference type="ARBA" id="ARBA00004370"/>
    </source>
</evidence>
<evidence type="ECO:0000256" key="4">
    <source>
        <dbReference type="ARBA" id="ARBA00023136"/>
    </source>
</evidence>
<dbReference type="GO" id="GO:0016020">
    <property type="term" value="C:membrane"/>
    <property type="evidence" value="ECO:0007669"/>
    <property type="project" value="UniProtKB-SubCell"/>
</dbReference>
<dbReference type="Proteomes" id="UP001589595">
    <property type="component" value="Unassembled WGS sequence"/>
</dbReference>
<feature type="transmembrane region" description="Helical" evidence="6">
    <location>
        <begin position="29"/>
        <end position="50"/>
    </location>
</feature>
<reference evidence="7" key="1">
    <citation type="submission" date="2024-09" db="EMBL/GenBank/DDBJ databases">
        <authorList>
            <person name="Sun Q."/>
        </authorList>
    </citation>
    <scope>NUCLEOTIDE SEQUENCE [LARGE SCALE GENOMIC DNA]</scope>
    <source>
        <strain evidence="7">JCM 31273</strain>
    </source>
</reference>
<name>A0ABD5MKR3_9EURY</name>
<keyword evidence="4 6" id="KW-0472">Membrane</keyword>
<dbReference type="SUPFAM" id="SSF51306">
    <property type="entry name" value="LexA/Signal peptidase"/>
    <property type="match status" value="1"/>
</dbReference>
<keyword evidence="3 6" id="KW-1133">Transmembrane helix</keyword>
<comment type="caution">
    <text evidence="7">The sequence shown here is derived from an EMBL/GenBank/DDBJ whole genome shotgun (WGS) entry which is preliminary data.</text>
</comment>
<proteinExistence type="predicted"/>
<dbReference type="PANTHER" id="PTHR10806">
    <property type="entry name" value="SIGNAL PEPTIDASE COMPLEX CATALYTIC SUBUNIT SEC11"/>
    <property type="match status" value="1"/>
</dbReference>
<keyword evidence="8" id="KW-1185">Reference proteome</keyword>
<dbReference type="EMBL" id="JBHMAJ010000007">
    <property type="protein sequence ID" value="MFB9824428.1"/>
    <property type="molecule type" value="Genomic_DNA"/>
</dbReference>
<dbReference type="InterPro" id="IPR036286">
    <property type="entry name" value="LexA/Signal_pep-like_sf"/>
</dbReference>
<evidence type="ECO:0000256" key="6">
    <source>
        <dbReference type="SAM" id="Phobius"/>
    </source>
</evidence>
<dbReference type="InterPro" id="IPR001733">
    <property type="entry name" value="Peptidase_S26B"/>
</dbReference>
<dbReference type="RefSeq" id="WP_222920916.1">
    <property type="nucleotide sequence ID" value="NZ_CP082286.1"/>
</dbReference>
<dbReference type="CDD" id="cd06530">
    <property type="entry name" value="S26_SPase_I"/>
    <property type="match status" value="1"/>
</dbReference>
<keyword evidence="2 6" id="KW-0812">Transmembrane</keyword>
<evidence type="ECO:0000313" key="8">
    <source>
        <dbReference type="Proteomes" id="UP001589595"/>
    </source>
</evidence>
<dbReference type="AlphaFoldDB" id="A0ABD5MKR3"/>
<feature type="region of interest" description="Disordered" evidence="5">
    <location>
        <begin position="222"/>
        <end position="281"/>
    </location>
</feature>
<sequence length="281" mass="29008">MSDEGRSPDDPLSRFLHAETGAAVFIREVLTSVLAVALIGLLLFAVSGVWPPMVAVESGSMEPHMERGDLVFITEPDRFSPEFAYGDTGIVTYETGASEGYGTFGEPGSVIVYHPPGSGGSPIIHRARLHVEEGENWVDRANPDYLPATSCEGVSACPAPYDGFITKGDANAEYDQVSGIAPVVKSEWIHGVARVRVPYLGYVRLVFSEAILVQSNGPGDGLVSASDSGGEGVAAAEPPTVESNATSTVGSNTAPTAGSNATVPPTPVDGSTGGTPTATTA</sequence>
<organism evidence="7 8">
    <name type="scientific">Halobaculum roseum</name>
    <dbReference type="NCBI Taxonomy" id="2175149"/>
    <lineage>
        <taxon>Archaea</taxon>
        <taxon>Methanobacteriati</taxon>
        <taxon>Methanobacteriota</taxon>
        <taxon>Stenosarchaea group</taxon>
        <taxon>Halobacteria</taxon>
        <taxon>Halobacteriales</taxon>
        <taxon>Haloferacaceae</taxon>
        <taxon>Halobaculum</taxon>
    </lineage>
</organism>
<comment type="subcellular location">
    <subcellularLocation>
        <location evidence="1">Membrane</location>
    </subcellularLocation>
</comment>
<protein>
    <submittedName>
        <fullName evidence="7">S26 family signal peptidase</fullName>
    </submittedName>
</protein>
<feature type="compositionally biased region" description="Polar residues" evidence="5">
    <location>
        <begin position="241"/>
        <end position="263"/>
    </location>
</feature>
<dbReference type="InterPro" id="IPR019533">
    <property type="entry name" value="Peptidase_S26"/>
</dbReference>
<gene>
    <name evidence="7" type="ORF">ACFFOL_09655</name>
</gene>
<evidence type="ECO:0000256" key="5">
    <source>
        <dbReference type="SAM" id="MobiDB-lite"/>
    </source>
</evidence>
<evidence type="ECO:0000256" key="2">
    <source>
        <dbReference type="ARBA" id="ARBA00022692"/>
    </source>
</evidence>
<accession>A0ABD5MKR3</accession>